<dbReference type="EMBL" id="KY210139">
    <property type="protein sequence ID" value="APQ41910.1"/>
    <property type="molecule type" value="Genomic_DNA"/>
</dbReference>
<protein>
    <submittedName>
        <fullName evidence="1">Uncharacterized protein</fullName>
    </submittedName>
</protein>
<reference evidence="1 2" key="1">
    <citation type="submission" date="2016-11" db="EMBL/GenBank/DDBJ databases">
        <authorList>
            <person name="Gasic K."/>
        </authorList>
    </citation>
    <scope>NUCLEOTIDE SEQUENCE [LARGE SCALE GENOMIC DNA]</scope>
</reference>
<proteinExistence type="predicted"/>
<gene>
    <name evidence="1" type="ORF">K1pha_31</name>
</gene>
<sequence length="74" mass="7872">MNDIEKRARELLAASHRKRVPRSQKSKALDAGFIHPDDHAAMDAIIAALAAAPQVPEGWVLVPAATPAATPELP</sequence>
<organism evidence="1 2">
    <name type="scientific">Xanthomonas phage KPhi1</name>
    <dbReference type="NCBI Taxonomy" id="1927017"/>
    <lineage>
        <taxon>Viruses</taxon>
        <taxon>Duplodnaviria</taxon>
        <taxon>Heunggongvirae</taxon>
        <taxon>Uroviricota</taxon>
        <taxon>Caudoviricetes</taxon>
        <taxon>Kantovirinae</taxon>
        <taxon>Beograduvirus</taxon>
        <taxon>Beograduvirus KPhi1</taxon>
    </lineage>
</organism>
<accession>A0A3G1GLF4</accession>
<evidence type="ECO:0000313" key="2">
    <source>
        <dbReference type="Proteomes" id="UP000272247"/>
    </source>
</evidence>
<keyword evidence="2" id="KW-1185">Reference proteome</keyword>
<name>A0A3G1GLF4_9CAUD</name>
<dbReference type="Proteomes" id="UP000272247">
    <property type="component" value="Segment"/>
</dbReference>
<evidence type="ECO:0000313" key="1">
    <source>
        <dbReference type="EMBL" id="APQ41910.1"/>
    </source>
</evidence>